<comment type="similarity">
    <text evidence="1">Belongs to the PAL/histidase family.</text>
</comment>
<dbReference type="Gene3D" id="1.20.200.10">
    <property type="entry name" value="Fumarase/aspartase (Central domain)"/>
    <property type="match status" value="1"/>
</dbReference>
<dbReference type="InterPro" id="IPR008937">
    <property type="entry name" value="Ras-like_GEF"/>
</dbReference>
<dbReference type="Pfam" id="PF00618">
    <property type="entry name" value="RasGEF_N"/>
    <property type="match status" value="1"/>
</dbReference>
<dbReference type="PROSITE" id="PS00889">
    <property type="entry name" value="CNMP_BINDING_2"/>
    <property type="match status" value="2"/>
</dbReference>
<evidence type="ECO:0000259" key="7">
    <source>
        <dbReference type="PROSITE" id="PS50212"/>
    </source>
</evidence>
<dbReference type="eggNOG" id="KOG0498">
    <property type="taxonomic scope" value="Eukaryota"/>
</dbReference>
<dbReference type="InterPro" id="IPR001895">
    <property type="entry name" value="RASGEF_cat_dom"/>
</dbReference>
<organism evidence="8 9">
    <name type="scientific">Thecamonas trahens ATCC 50062</name>
    <dbReference type="NCBI Taxonomy" id="461836"/>
    <lineage>
        <taxon>Eukaryota</taxon>
        <taxon>Apusozoa</taxon>
        <taxon>Apusomonadida</taxon>
        <taxon>Apusomonadidae</taxon>
        <taxon>Thecamonas</taxon>
    </lineage>
</organism>
<dbReference type="InterPro" id="IPR000595">
    <property type="entry name" value="cNMP-bd_dom"/>
</dbReference>
<dbReference type="PROSITE" id="PS00888">
    <property type="entry name" value="CNMP_BINDING_1"/>
    <property type="match status" value="1"/>
</dbReference>
<feature type="domain" description="Ras-GEF" evidence="5">
    <location>
        <begin position="772"/>
        <end position="1004"/>
    </location>
</feature>
<dbReference type="SUPFAM" id="SSF48557">
    <property type="entry name" value="L-aspartase-like"/>
    <property type="match status" value="1"/>
</dbReference>
<dbReference type="Gene3D" id="2.60.120.10">
    <property type="entry name" value="Jelly Rolls"/>
    <property type="match status" value="2"/>
</dbReference>
<dbReference type="SMART" id="SM00100">
    <property type="entry name" value="cNMP"/>
    <property type="match status" value="2"/>
</dbReference>
<name>A0A0L0DRK2_THETB</name>
<evidence type="ECO:0000256" key="3">
    <source>
        <dbReference type="PROSITE-ProRule" id="PRU00168"/>
    </source>
</evidence>
<gene>
    <name evidence="8" type="ORF">AMSG_12331</name>
</gene>
<dbReference type="GO" id="GO:0007264">
    <property type="term" value="P:small GTPase-mediated signal transduction"/>
    <property type="evidence" value="ECO:0007669"/>
    <property type="project" value="InterPro"/>
</dbReference>
<dbReference type="Gene3D" id="1.10.840.10">
    <property type="entry name" value="Ras guanine-nucleotide exchange factors catalytic domain"/>
    <property type="match status" value="1"/>
</dbReference>
<feature type="domain" description="N-terminal Ras-GEF" evidence="7">
    <location>
        <begin position="595"/>
        <end position="729"/>
    </location>
</feature>
<accession>A0A0L0DRK2</accession>
<dbReference type="Pfam" id="PF00027">
    <property type="entry name" value="cNMP_binding"/>
    <property type="match status" value="2"/>
</dbReference>
<evidence type="ECO:0000256" key="4">
    <source>
        <dbReference type="SAM" id="MobiDB-lite"/>
    </source>
</evidence>
<dbReference type="InterPro" id="IPR018490">
    <property type="entry name" value="cNMP-bd_dom_sf"/>
</dbReference>
<protein>
    <submittedName>
        <fullName evidence="8">Uncharacterized protein</fullName>
    </submittedName>
</protein>
<dbReference type="InterPro" id="IPR001106">
    <property type="entry name" value="Aromatic_Lyase"/>
</dbReference>
<dbReference type="eggNOG" id="KOG0222">
    <property type="taxonomic scope" value="Eukaryota"/>
</dbReference>
<feature type="domain" description="Cyclic nucleotide-binding" evidence="6">
    <location>
        <begin position="1190"/>
        <end position="1273"/>
    </location>
</feature>
<dbReference type="RefSeq" id="XP_013753454.1">
    <property type="nucleotide sequence ID" value="XM_013898000.1"/>
</dbReference>
<dbReference type="GO" id="GO:0005085">
    <property type="term" value="F:guanyl-nucleotide exchange factor activity"/>
    <property type="evidence" value="ECO:0007669"/>
    <property type="project" value="UniProtKB-KW"/>
</dbReference>
<keyword evidence="2 3" id="KW-0344">Guanine-nucleotide releasing factor</keyword>
<dbReference type="InterPro" id="IPR036964">
    <property type="entry name" value="RASGEF_cat_dom_sf"/>
</dbReference>
<feature type="compositionally biased region" description="Basic and acidic residues" evidence="4">
    <location>
        <begin position="529"/>
        <end position="538"/>
    </location>
</feature>
<dbReference type="PROSITE" id="PS50009">
    <property type="entry name" value="RASGEF_CAT"/>
    <property type="match status" value="1"/>
</dbReference>
<dbReference type="Pfam" id="PF00221">
    <property type="entry name" value="Lyase_aromatic"/>
    <property type="match status" value="1"/>
</dbReference>
<dbReference type="GeneID" id="25570245"/>
<reference evidence="8 9" key="1">
    <citation type="submission" date="2010-05" db="EMBL/GenBank/DDBJ databases">
        <title>The Genome Sequence of Thecamonas trahens ATCC 50062.</title>
        <authorList>
            <consortium name="The Broad Institute Genome Sequencing Platform"/>
            <person name="Russ C."/>
            <person name="Cuomo C."/>
            <person name="Shea T."/>
            <person name="Young S.K."/>
            <person name="Zeng Q."/>
            <person name="Koehrsen M."/>
            <person name="Haas B."/>
            <person name="Borodovsky M."/>
            <person name="Guigo R."/>
            <person name="Alvarado L."/>
            <person name="Berlin A."/>
            <person name="Bochicchio J."/>
            <person name="Borenstein D."/>
            <person name="Chapman S."/>
            <person name="Chen Z."/>
            <person name="Freedman E."/>
            <person name="Gellesch M."/>
            <person name="Goldberg J."/>
            <person name="Griggs A."/>
            <person name="Gujja S."/>
            <person name="Heilman E."/>
            <person name="Heiman D."/>
            <person name="Hepburn T."/>
            <person name="Howarth C."/>
            <person name="Jen D."/>
            <person name="Larson L."/>
            <person name="Mehta T."/>
            <person name="Park D."/>
            <person name="Pearson M."/>
            <person name="Roberts A."/>
            <person name="Saif S."/>
            <person name="Shenoy N."/>
            <person name="Sisk P."/>
            <person name="Stolte C."/>
            <person name="Sykes S."/>
            <person name="Thomson T."/>
            <person name="Walk T."/>
            <person name="White J."/>
            <person name="Yandava C."/>
            <person name="Burger G."/>
            <person name="Gray M.W."/>
            <person name="Holland P.W.H."/>
            <person name="King N."/>
            <person name="Lang F.B.F."/>
            <person name="Roger A.J."/>
            <person name="Ruiz-Trillo I."/>
            <person name="Lander E."/>
            <person name="Nusbaum C."/>
        </authorList>
    </citation>
    <scope>NUCLEOTIDE SEQUENCE [LARGE SCALE GENOMIC DNA]</scope>
    <source>
        <strain evidence="8 9">ATCC 50062</strain>
    </source>
</reference>
<evidence type="ECO:0000256" key="1">
    <source>
        <dbReference type="ARBA" id="ARBA00007238"/>
    </source>
</evidence>
<dbReference type="CDD" id="cd00038">
    <property type="entry name" value="CAP_ED"/>
    <property type="match status" value="2"/>
</dbReference>
<dbReference type="EMBL" id="GL349493">
    <property type="protein sequence ID" value="KNC54959.1"/>
    <property type="molecule type" value="Genomic_DNA"/>
</dbReference>
<dbReference type="GO" id="GO:0003824">
    <property type="term" value="F:catalytic activity"/>
    <property type="evidence" value="ECO:0007669"/>
    <property type="project" value="InterPro"/>
</dbReference>
<dbReference type="InterPro" id="IPR023578">
    <property type="entry name" value="Ras_GEF_dom_sf"/>
</dbReference>
<feature type="region of interest" description="Disordered" evidence="4">
    <location>
        <begin position="504"/>
        <end position="538"/>
    </location>
</feature>
<dbReference type="Pfam" id="PF00617">
    <property type="entry name" value="RasGEF"/>
    <property type="match status" value="1"/>
</dbReference>
<dbReference type="PANTHER" id="PTHR23113:SF99">
    <property type="entry name" value="RASGEF DOMAIN-CONTAINING PROTEIN"/>
    <property type="match status" value="1"/>
</dbReference>
<dbReference type="InterPro" id="IPR024083">
    <property type="entry name" value="Fumarase/histidase_N"/>
</dbReference>
<dbReference type="CDD" id="cd00155">
    <property type="entry name" value="RasGEF"/>
    <property type="match status" value="1"/>
</dbReference>
<proteinExistence type="inferred from homology"/>
<dbReference type="InterPro" id="IPR018488">
    <property type="entry name" value="cNMP-bd_CS"/>
</dbReference>
<dbReference type="CDD" id="cd06224">
    <property type="entry name" value="REM"/>
    <property type="match status" value="1"/>
</dbReference>
<dbReference type="PROSITE" id="PS50042">
    <property type="entry name" value="CNMP_BINDING_3"/>
    <property type="match status" value="2"/>
</dbReference>
<dbReference type="PRINTS" id="PR00103">
    <property type="entry name" value="CAMPKINASE"/>
</dbReference>
<dbReference type="SMART" id="SM00147">
    <property type="entry name" value="RasGEF"/>
    <property type="match status" value="1"/>
</dbReference>
<dbReference type="InterPro" id="IPR014710">
    <property type="entry name" value="RmlC-like_jellyroll"/>
</dbReference>
<dbReference type="STRING" id="461836.A0A0L0DRK2"/>
<evidence type="ECO:0000256" key="2">
    <source>
        <dbReference type="ARBA" id="ARBA00022658"/>
    </source>
</evidence>
<dbReference type="PROSITE" id="PS50212">
    <property type="entry name" value="RASGEF_NTER"/>
    <property type="match status" value="1"/>
</dbReference>
<dbReference type="Gene3D" id="1.20.870.10">
    <property type="entry name" value="Son of sevenless (SoS) protein Chain: S domain 1"/>
    <property type="match status" value="1"/>
</dbReference>
<dbReference type="PANTHER" id="PTHR23113">
    <property type="entry name" value="GUANINE NUCLEOTIDE EXCHANGE FACTOR"/>
    <property type="match status" value="1"/>
</dbReference>
<evidence type="ECO:0000259" key="5">
    <source>
        <dbReference type="PROSITE" id="PS50009"/>
    </source>
</evidence>
<dbReference type="InterPro" id="IPR008948">
    <property type="entry name" value="L-Aspartase-like"/>
</dbReference>
<evidence type="ECO:0000259" key="6">
    <source>
        <dbReference type="PROSITE" id="PS50042"/>
    </source>
</evidence>
<keyword evidence="9" id="KW-1185">Reference proteome</keyword>
<sequence length="1325" mass="142315">MSAGPSEEVGMEVELTGSALAVDQLVAVAGDVEGTIKASKSAMSSVADSRKTMEKLLKKKEAVVADVNSGCGGASAVGEVIGKKEINMATTNWFKSMVEEAYAELPEDAGAEAYASPQAARMMVVLKINAMLSGGTGVRKSLVQAAIKVFNAGIVPAVPLSGSEAGRTAAAMAPLVGAGRVLVRGEPVTATPELFKAAGCKPVSLAAKEALALTSGTAPTTAYAVLAATKLAVLVGQSAVVSTVSWAVLGGPIQPFDELVHMGRPHKGQRQIADVLRTFALPEMWHSEAYAAARAARSDAADAAGGSPAACLAEIPQVYGAVADAAKAAMKTLGVEINACGDSPMMLESGSLAVTGNSNKAYPALAAQSLVAAASELVASIVARAGAVGADADDLAQLETSAAATKLKERIRSLKIALQGAYDDYLEVKRALGEEVSVEQEVGARRAKATAQKAEIKSKLESMMAHEKETGVAATPRGTRLSDLQSRYRALRVQSTQLKLEEARLLSSSTGDDDGRSRGAAGKSPMAEGDAKDRSRGRPDSLAALAARLNSSASFGSNRQFSHSLMEVAIDDDSSTANEWDISVFWPDAYTDSRARLAVLAMETKLLVWRLTLPGVAASELRTVVLLTHSNYISTSSLIDLLVSRFSCAMPISATQHEVSRFTATIRPAIQTKVLDVIATWITNHYCDFAGPDRAHELSALTTAFDSMEQLAAGLGNDAALVRIARLRELQQTRARDFVTEHTYSAVSSAAAPRAELVSSSTISKLANEQVHPLELARQLTRRAFAAYKHITAPEFLKQAWAKDSAAVAAPNLLAAIDEFNMTTRWAVTHVLRGSDPHERAHAVCFLIDVANNCMVLRNYATLMAILSALGSVALSRLSSTFAAIPQSYEDNYSELSEFMSMSNNSKSYRETLKRAPTPFIPYLGVFLQDLVFIDDGNESKVGPTKLVNLEKERMTADVVQAVLRGRADDYLLNPVSTIETFINMPGTLDEDAQYARSLQLKPRGARLEVDAEPFLSRETMTRITHAPPAGSQRPSFDIGDNPEMLDKLFAAMTLRTYAEGEYIVREGEVGSEMFFVRDGIVNVDLADGRSFPLNQGAFFGEIALFLHRKRTASIWAQTRVEALVLTKAACDEVLTEFPHMRARFQKLGEARLNSDGEPPEWMQKLAKEAAKASDEAAEKGLLSAMRQHLRKRTFRAGEYIIREGDSDDANMYFISKGIVDFELPDGRTFPANQGTFFGEVSLFTSKPRSASVRAHSDVVLLALSKADCESVLNKFPKTRKSFRKLSRARAKNAKDARALVPPWMKELAEALAASSSHSQSSNRR</sequence>
<dbReference type="Proteomes" id="UP000054408">
    <property type="component" value="Unassembled WGS sequence"/>
</dbReference>
<evidence type="ECO:0000313" key="8">
    <source>
        <dbReference type="EMBL" id="KNC54959.1"/>
    </source>
</evidence>
<evidence type="ECO:0000313" key="9">
    <source>
        <dbReference type="Proteomes" id="UP000054408"/>
    </source>
</evidence>
<feature type="domain" description="Cyclic nucleotide-binding" evidence="6">
    <location>
        <begin position="1042"/>
        <end position="1144"/>
    </location>
</feature>
<dbReference type="InterPro" id="IPR000651">
    <property type="entry name" value="Ras-like_Gua-exchang_fac_N"/>
</dbReference>
<dbReference type="SUPFAM" id="SSF51206">
    <property type="entry name" value="cAMP-binding domain-like"/>
    <property type="match status" value="2"/>
</dbReference>
<dbReference type="OrthoDB" id="10051290at2759"/>
<dbReference type="eggNOG" id="KOG3417">
    <property type="taxonomic scope" value="Eukaryota"/>
</dbReference>
<dbReference type="Gene3D" id="1.10.275.10">
    <property type="entry name" value="Fumarase/aspartase (N-terminal domain)"/>
    <property type="match status" value="1"/>
</dbReference>
<dbReference type="SUPFAM" id="SSF48366">
    <property type="entry name" value="Ras GEF"/>
    <property type="match status" value="1"/>
</dbReference>